<evidence type="ECO:0000313" key="8">
    <source>
        <dbReference type="Proteomes" id="UP000664521"/>
    </source>
</evidence>
<protein>
    <submittedName>
        <fullName evidence="7">Cytochrome c oxidase assembly protein cox19</fullName>
    </submittedName>
</protein>
<evidence type="ECO:0000256" key="4">
    <source>
        <dbReference type="ARBA" id="ARBA00037279"/>
    </source>
</evidence>
<accession>A0A8H3G142</accession>
<reference evidence="7" key="1">
    <citation type="submission" date="2021-03" db="EMBL/GenBank/DDBJ databases">
        <authorList>
            <person name="Tagirdzhanova G."/>
        </authorList>
    </citation>
    <scope>NUCLEOTIDE SEQUENCE</scope>
</reference>
<organism evidence="7 8">
    <name type="scientific">Heterodermia speciosa</name>
    <dbReference type="NCBI Taxonomy" id="116794"/>
    <lineage>
        <taxon>Eukaryota</taxon>
        <taxon>Fungi</taxon>
        <taxon>Dikarya</taxon>
        <taxon>Ascomycota</taxon>
        <taxon>Pezizomycotina</taxon>
        <taxon>Lecanoromycetes</taxon>
        <taxon>OSLEUM clade</taxon>
        <taxon>Lecanoromycetidae</taxon>
        <taxon>Caliciales</taxon>
        <taxon>Physciaceae</taxon>
        <taxon>Heterodermia</taxon>
    </lineage>
</organism>
<comment type="function">
    <text evidence="4">Required for the assembly of mitochondrial cytochrome c oxidase.</text>
</comment>
<sequence>MSFGGPGGRQISAKPIPPERGSFPLDHDGECKPIIADYLRCLRRAHGTNDQGCRLMAKEYLKCRMEQYAAALPLPDNPVLANVGLTDSNLMAPDEMKNLGFAEENQPLDEQNRAKEQGTGNVAATRGQIS</sequence>
<dbReference type="GO" id="GO:0033617">
    <property type="term" value="P:mitochondrial respiratory chain complex IV assembly"/>
    <property type="evidence" value="ECO:0007669"/>
    <property type="project" value="TreeGrafter"/>
</dbReference>
<evidence type="ECO:0000313" key="7">
    <source>
        <dbReference type="EMBL" id="CAF9934321.1"/>
    </source>
</evidence>
<dbReference type="Proteomes" id="UP000664521">
    <property type="component" value="Unassembled WGS sequence"/>
</dbReference>
<keyword evidence="2" id="KW-0963">Cytoplasm</keyword>
<dbReference type="PANTHER" id="PTHR21107:SF2">
    <property type="entry name" value="CYTOCHROME C OXIDASE ASSEMBLY PROTEIN COX19"/>
    <property type="match status" value="1"/>
</dbReference>
<feature type="region of interest" description="Disordered" evidence="6">
    <location>
        <begin position="1"/>
        <end position="27"/>
    </location>
</feature>
<name>A0A8H3G142_9LECA</name>
<evidence type="ECO:0000256" key="5">
    <source>
        <dbReference type="ARBA" id="ARBA00038223"/>
    </source>
</evidence>
<dbReference type="InterPro" id="IPR051383">
    <property type="entry name" value="COX19"/>
</dbReference>
<evidence type="ECO:0000256" key="3">
    <source>
        <dbReference type="ARBA" id="ARBA00023157"/>
    </source>
</evidence>
<proteinExistence type="inferred from homology"/>
<dbReference type="AlphaFoldDB" id="A0A8H3G142"/>
<dbReference type="GO" id="GO:0005758">
    <property type="term" value="C:mitochondrial intermembrane space"/>
    <property type="evidence" value="ECO:0007669"/>
    <property type="project" value="TreeGrafter"/>
</dbReference>
<feature type="region of interest" description="Disordered" evidence="6">
    <location>
        <begin position="102"/>
        <end position="130"/>
    </location>
</feature>
<dbReference type="PANTHER" id="PTHR21107">
    <property type="entry name" value="CYTOCHROME C OXIDASE ASSEMBLY PROTEIN COX19"/>
    <property type="match status" value="1"/>
</dbReference>
<gene>
    <name evidence="7" type="primary">COX19</name>
    <name evidence="7" type="ORF">HETSPECPRED_009177</name>
</gene>
<dbReference type="EMBL" id="CAJPDS010000074">
    <property type="protein sequence ID" value="CAF9934321.1"/>
    <property type="molecule type" value="Genomic_DNA"/>
</dbReference>
<feature type="compositionally biased region" description="Polar residues" evidence="6">
    <location>
        <begin position="118"/>
        <end position="130"/>
    </location>
</feature>
<keyword evidence="8" id="KW-1185">Reference proteome</keyword>
<comment type="caution">
    <text evidence="7">The sequence shown here is derived from an EMBL/GenBank/DDBJ whole genome shotgun (WGS) entry which is preliminary data.</text>
</comment>
<evidence type="ECO:0000256" key="2">
    <source>
        <dbReference type="ARBA" id="ARBA00022490"/>
    </source>
</evidence>
<comment type="subcellular location">
    <subcellularLocation>
        <location evidence="1">Cytoplasm</location>
    </subcellularLocation>
</comment>
<keyword evidence="3" id="KW-1015">Disulfide bond</keyword>
<dbReference type="OrthoDB" id="268594at2759"/>
<evidence type="ECO:0000256" key="1">
    <source>
        <dbReference type="ARBA" id="ARBA00004496"/>
    </source>
</evidence>
<comment type="similarity">
    <text evidence="5">Belongs to the COX19 family.</text>
</comment>
<evidence type="ECO:0000256" key="6">
    <source>
        <dbReference type="SAM" id="MobiDB-lite"/>
    </source>
</evidence>